<dbReference type="PANTHER" id="PTHR23416">
    <property type="entry name" value="SIALIC ACID SYNTHASE-RELATED"/>
    <property type="match status" value="1"/>
</dbReference>
<dbReference type="InterPro" id="IPR011004">
    <property type="entry name" value="Trimer_LpxA-like_sf"/>
</dbReference>
<dbReference type="Gene3D" id="2.160.10.10">
    <property type="entry name" value="Hexapeptide repeat proteins"/>
    <property type="match status" value="1"/>
</dbReference>
<protein>
    <submittedName>
        <fullName evidence="3">Acetyltransferase-like isoleucine patch superfamily enzyme</fullName>
    </submittedName>
</protein>
<dbReference type="RefSeq" id="WP_183334403.1">
    <property type="nucleotide sequence ID" value="NZ_JACHZF010000045.1"/>
</dbReference>
<dbReference type="Proteomes" id="UP000553442">
    <property type="component" value="Unassembled WGS sequence"/>
</dbReference>
<comment type="caution">
    <text evidence="3">The sequence shown here is derived from an EMBL/GenBank/DDBJ whole genome shotgun (WGS) entry which is preliminary data.</text>
</comment>
<keyword evidence="2" id="KW-0677">Repeat</keyword>
<dbReference type="PROSITE" id="PS00101">
    <property type="entry name" value="HEXAPEP_TRANSFERASES"/>
    <property type="match status" value="1"/>
</dbReference>
<organism evidence="3 4">
    <name type="scientific">Halomonas campaniensis</name>
    <dbReference type="NCBI Taxonomy" id="213554"/>
    <lineage>
        <taxon>Bacteria</taxon>
        <taxon>Pseudomonadati</taxon>
        <taxon>Pseudomonadota</taxon>
        <taxon>Gammaproteobacteria</taxon>
        <taxon>Oceanospirillales</taxon>
        <taxon>Halomonadaceae</taxon>
        <taxon>Halomonas</taxon>
    </lineage>
</organism>
<evidence type="ECO:0000256" key="2">
    <source>
        <dbReference type="ARBA" id="ARBA00022737"/>
    </source>
</evidence>
<gene>
    <name evidence="3" type="ORF">BDK63_003572</name>
</gene>
<dbReference type="EMBL" id="JACHZF010000045">
    <property type="protein sequence ID" value="MBB3332672.1"/>
    <property type="molecule type" value="Genomic_DNA"/>
</dbReference>
<reference evidence="3 4" key="1">
    <citation type="submission" date="2020-08" db="EMBL/GenBank/DDBJ databases">
        <title>Genomic Encyclopedia of Archaeal and Bacterial Type Strains, Phase II (KMG-II): from individual species to whole genera.</title>
        <authorList>
            <person name="Goeker M."/>
        </authorList>
    </citation>
    <scope>NUCLEOTIDE SEQUENCE [LARGE SCALE GENOMIC DNA]</scope>
    <source>
        <strain evidence="3 4">5AG</strain>
    </source>
</reference>
<dbReference type="InterPro" id="IPR051159">
    <property type="entry name" value="Hexapeptide_acetyltransf"/>
</dbReference>
<dbReference type="SUPFAM" id="SSF51161">
    <property type="entry name" value="Trimeric LpxA-like enzymes"/>
    <property type="match status" value="1"/>
</dbReference>
<dbReference type="InterPro" id="IPR018357">
    <property type="entry name" value="Hexapep_transf_CS"/>
</dbReference>
<dbReference type="GO" id="GO:0016740">
    <property type="term" value="F:transferase activity"/>
    <property type="evidence" value="ECO:0007669"/>
    <property type="project" value="UniProtKB-KW"/>
</dbReference>
<evidence type="ECO:0000313" key="3">
    <source>
        <dbReference type="EMBL" id="MBB3332672.1"/>
    </source>
</evidence>
<proteinExistence type="predicted"/>
<accession>A0A7W5K780</accession>
<evidence type="ECO:0000256" key="1">
    <source>
        <dbReference type="ARBA" id="ARBA00022679"/>
    </source>
</evidence>
<evidence type="ECO:0000313" key="4">
    <source>
        <dbReference type="Proteomes" id="UP000553442"/>
    </source>
</evidence>
<dbReference type="CDD" id="cd04647">
    <property type="entry name" value="LbH_MAT_like"/>
    <property type="match status" value="1"/>
</dbReference>
<keyword evidence="1 3" id="KW-0808">Transferase</keyword>
<name>A0A7W5K780_9GAMM</name>
<keyword evidence="4" id="KW-1185">Reference proteome</keyword>
<sequence>MSGDQHLGPWRLRWRNKVRVDGGNEVLVARSARVRGCYFDIKGQGNRLVIGPRANLRGVRLQMLGNGCELLVGEGTVIGEDCFLSCREEGTRLSVGADGMFSRYVKIMAGDGHDILQDGVKINPARSIAIGDHVWLADAVTVLKGVSIGSGAVVGIGSVVTRDVPGNAIAAGNPSRVVKQGVEWVR</sequence>
<dbReference type="PANTHER" id="PTHR23416:SF78">
    <property type="entry name" value="LIPOPOLYSACCHARIDE BIOSYNTHESIS O-ACETYL TRANSFERASE WBBJ-RELATED"/>
    <property type="match status" value="1"/>
</dbReference>
<dbReference type="AlphaFoldDB" id="A0A7W5K780"/>